<name>A0A077R143_9BASI</name>
<proteinExistence type="predicted"/>
<accession>A0A077R143</accession>
<reference evidence="1" key="1">
    <citation type="journal article" date="2014" name="Genome Biol. Evol.">
        <title>Gene Loss Rather Than Gene Gain Is Associated with a Host Jump from Monocots to Dicots in the Smut Fungus Melanopsichium pennsylvanicum.</title>
        <authorList>
            <person name="Sharma R."/>
            <person name="Mishra B."/>
            <person name="Runge F."/>
            <person name="Thines M."/>
        </authorList>
    </citation>
    <scope>NUCLEOTIDE SEQUENCE</scope>
    <source>
        <strain evidence="1">4</strain>
    </source>
</reference>
<evidence type="ECO:0000313" key="1">
    <source>
        <dbReference type="EMBL" id="CDI52572.1"/>
    </source>
</evidence>
<protein>
    <submittedName>
        <fullName evidence="1">Uncharacterized protein</fullName>
    </submittedName>
</protein>
<dbReference type="AlphaFoldDB" id="A0A077R143"/>
<organism evidence="1">
    <name type="scientific">Melanopsichium pennsylvanicum 4</name>
    <dbReference type="NCBI Taxonomy" id="1398559"/>
    <lineage>
        <taxon>Eukaryota</taxon>
        <taxon>Fungi</taxon>
        <taxon>Dikarya</taxon>
        <taxon>Basidiomycota</taxon>
        <taxon>Ustilaginomycotina</taxon>
        <taxon>Ustilaginomycetes</taxon>
        <taxon>Ustilaginales</taxon>
        <taxon>Ustilaginaceae</taxon>
        <taxon>Melanopsichium</taxon>
    </lineage>
</organism>
<sequence>MFKLLFWGNQRRFNRAISPRGWREACSDCRGFDRGVLSGNVLCDILALFAVGDFGKCFSEVEKDTRLLRACLQKGLWPRRASISAKFGGLDPIRNVTSILESKRKVLRNVALSYPSKLLAARDSSSGGARNAEWITLERFPSFAVLR</sequence>
<dbReference type="EMBL" id="HG529546">
    <property type="protein sequence ID" value="CDI52572.1"/>
    <property type="molecule type" value="Genomic_DNA"/>
</dbReference>